<name>A0A916NYF6_9BACL</name>
<dbReference type="Proteomes" id="UP000693672">
    <property type="component" value="Unassembled WGS sequence"/>
</dbReference>
<evidence type="ECO:0000313" key="2">
    <source>
        <dbReference type="Proteomes" id="UP000693672"/>
    </source>
</evidence>
<accession>A0A916NYF6</accession>
<dbReference type="EMBL" id="CAJVAS010000028">
    <property type="protein sequence ID" value="CAG7644632.1"/>
    <property type="molecule type" value="Genomic_DNA"/>
</dbReference>
<comment type="caution">
    <text evidence="1">The sequence shown here is derived from an EMBL/GenBank/DDBJ whole genome shotgun (WGS) entry which is preliminary data.</text>
</comment>
<organism evidence="1 2">
    <name type="scientific">Paenibacillus solanacearum</name>
    <dbReference type="NCBI Taxonomy" id="2048548"/>
    <lineage>
        <taxon>Bacteria</taxon>
        <taxon>Bacillati</taxon>
        <taxon>Bacillota</taxon>
        <taxon>Bacilli</taxon>
        <taxon>Bacillales</taxon>
        <taxon>Paenibacillaceae</taxon>
        <taxon>Paenibacillus</taxon>
    </lineage>
</organism>
<keyword evidence="2" id="KW-1185">Reference proteome</keyword>
<protein>
    <submittedName>
        <fullName evidence="1">Uncharacterized protein</fullName>
    </submittedName>
</protein>
<dbReference type="AlphaFoldDB" id="A0A916NYF6"/>
<gene>
    <name evidence="1" type="ORF">PAESOLCIP111_04752</name>
</gene>
<dbReference type="RefSeq" id="WP_218094468.1">
    <property type="nucleotide sequence ID" value="NZ_CAJVAS010000028.1"/>
</dbReference>
<sequence length="318" mass="35313">MNMRKISHWVVVILGLGITLQMGLEVYSGFPKPTFLGSTTSDSANPGSTDTSGAVNTATRASTAETTLSGITATTAANQPAPTSEIVISQEVLDRIRQSDPANSDRNIANYKNLLIKRDVHPKFKEEVERLVLLNHRISDLLIAYEFLYQAYGQKQDLEAFVRQKEAGKAWDIIFQEYKSSHEEFRPRTFDSGELESLMAIAGITSDDIMIADRVSFVTAVPFKDLIKGKLESSKSWKEANAGLDIVNSAGALPRVQISAEQINRYTQTAKLSEQQVAEAFVLATKVDEKPEIVIEKLRTGVSQETIMSEYWQQKYNG</sequence>
<reference evidence="1" key="1">
    <citation type="submission" date="2021-06" db="EMBL/GenBank/DDBJ databases">
        <authorList>
            <person name="Criscuolo A."/>
        </authorList>
    </citation>
    <scope>NUCLEOTIDE SEQUENCE</scope>
    <source>
        <strain evidence="1">CIP111600</strain>
    </source>
</reference>
<evidence type="ECO:0000313" key="1">
    <source>
        <dbReference type="EMBL" id="CAG7644632.1"/>
    </source>
</evidence>
<proteinExistence type="predicted"/>